<dbReference type="InterPro" id="IPR009030">
    <property type="entry name" value="Growth_fac_rcpt_cys_sf"/>
</dbReference>
<feature type="domain" description="DUF7630" evidence="5">
    <location>
        <begin position="431"/>
        <end position="472"/>
    </location>
</feature>
<feature type="compositionally biased region" description="Basic and acidic residues" evidence="3">
    <location>
        <begin position="927"/>
        <end position="943"/>
    </location>
</feature>
<evidence type="ECO:0000256" key="3">
    <source>
        <dbReference type="SAM" id="MobiDB-lite"/>
    </source>
</evidence>
<keyword evidence="2" id="KW-0677">Repeat</keyword>
<evidence type="ECO:0000313" key="7">
    <source>
        <dbReference type="RefSeq" id="XP_031566998.1"/>
    </source>
</evidence>
<dbReference type="RefSeq" id="XP_031566998.1">
    <property type="nucleotide sequence ID" value="XM_031711138.1"/>
</dbReference>
<sequence>MPENRLKEVRTFMFTSPSLVVLYLDGNAIRILRKGAFEGLTSLNLLRLGNNQIHTADLYCLNGLQPLKTLTMNNNFLTTLPYLGNLTKLRNLRLSFNSLDLDSQTAVFRNLQTMGILALQNAELRGIPDLSKNPKLLYLFLSKNRIKTIKDGTFLFNSLLKQLIINSNNIEILSNESFTGATSLELIDLSNNPVRQIADSTFSHKALNMVLLINTVLQHPLLISTASHPIFSFILLSSDLESSVISDEPSYDEILASSGYLCKELNFLETKCFPCKLGTYISSSGDRCENCPAGGFYQNEVAYTGIKSHGMGCKECPHGKYVAPERIPGRAETDCQSCPLGTELDKFSGFRACSCLDEHYRLSRFEGCLICTKGYTCVNETIDLATGFYWIWSSREIAEQYRKFSTELQIRERNYDPNFISFKGSIPVAYACPVAESCIGGLYSQCKAGYEGPLCAICAAGYFRFLSNCEKCPTIPWIVGQITLILFVFILLLIIILRDKKDKNQNGRTITDIILARLKIVIGFYQVSSSTFDSLSYISWPGPLLEIMKYAKMLQLNLLQILPPSCVSNSIHTNAYTHFLISIAFSATVVFFCLIFLVLMRMQINRNNTLSVSAKNDKIFNTKVQSYKCLFLVLFITFPSTCSIIFKILPESCHELCSHSNSQCMSYLRADYSIKCDDATHRIYGILSRVALLYTFIFPLFLLVILKRERETQMKENQKNAFPVLQGTKFLYENYSPSCWYWEILELTRKILVSLFLIMFQVESRMGLGVTTILSGVYAVVFALYKPIEDKFEHWLQMVSLLATSVNFTVGMLLKIPLEETSSSISSETDALIVTVVLMAANVVVIGLIAVSYIAKMISAINELRKTPQCSLSCFLSVLQLASEAPGVGDNVDQNLAQADTSQDDMLTCDVERIQEVEIEEENSTSLDEKLENDQSEFENREKIKNKKNI</sequence>
<organism evidence="6 7">
    <name type="scientific">Actinia tenebrosa</name>
    <name type="common">Australian red waratah sea anemone</name>
    <dbReference type="NCBI Taxonomy" id="6105"/>
    <lineage>
        <taxon>Eukaryota</taxon>
        <taxon>Metazoa</taxon>
        <taxon>Cnidaria</taxon>
        <taxon>Anthozoa</taxon>
        <taxon>Hexacorallia</taxon>
        <taxon>Actiniaria</taxon>
        <taxon>Actiniidae</taxon>
        <taxon>Actinia</taxon>
    </lineage>
</organism>
<dbReference type="InParanoid" id="A0A6P8IKN6"/>
<dbReference type="Gene3D" id="3.80.10.10">
    <property type="entry name" value="Ribonuclease Inhibitor"/>
    <property type="match status" value="2"/>
</dbReference>
<dbReference type="SUPFAM" id="SSF52058">
    <property type="entry name" value="L domain-like"/>
    <property type="match status" value="1"/>
</dbReference>
<dbReference type="PANTHER" id="PTHR11319">
    <property type="entry name" value="G PROTEIN-COUPLED RECEPTOR-RELATED"/>
    <property type="match status" value="1"/>
</dbReference>
<proteinExistence type="predicted"/>
<dbReference type="CDD" id="cd00055">
    <property type="entry name" value="EGF_Lam"/>
    <property type="match status" value="1"/>
</dbReference>
<evidence type="ECO:0000256" key="4">
    <source>
        <dbReference type="SAM" id="Phobius"/>
    </source>
</evidence>
<feature type="transmembrane region" description="Helical" evidence="4">
    <location>
        <begin position="629"/>
        <end position="649"/>
    </location>
</feature>
<keyword evidence="6" id="KW-1185">Reference proteome</keyword>
<gene>
    <name evidence="7" type="primary">LOC116301966</name>
</gene>
<dbReference type="InterPro" id="IPR002049">
    <property type="entry name" value="LE_dom"/>
</dbReference>
<dbReference type="PROSITE" id="PS51450">
    <property type="entry name" value="LRR"/>
    <property type="match status" value="2"/>
</dbReference>
<name>A0A6P8IKN6_ACTTE</name>
<evidence type="ECO:0000256" key="2">
    <source>
        <dbReference type="ARBA" id="ARBA00022737"/>
    </source>
</evidence>
<dbReference type="Pfam" id="PF13855">
    <property type="entry name" value="LRR_8"/>
    <property type="match status" value="2"/>
</dbReference>
<evidence type="ECO:0000313" key="6">
    <source>
        <dbReference type="Proteomes" id="UP000515163"/>
    </source>
</evidence>
<dbReference type="PANTHER" id="PTHR11319:SF35">
    <property type="entry name" value="OUTER MEMBRANE PROTEIN PMPC-RELATED"/>
    <property type="match status" value="1"/>
</dbReference>
<feature type="region of interest" description="Disordered" evidence="3">
    <location>
        <begin position="921"/>
        <end position="950"/>
    </location>
</feature>
<dbReference type="SMART" id="SM00369">
    <property type="entry name" value="LRR_TYP"/>
    <property type="match status" value="6"/>
</dbReference>
<feature type="transmembrane region" description="Helical" evidence="4">
    <location>
        <begin position="766"/>
        <end position="785"/>
    </location>
</feature>
<evidence type="ECO:0000256" key="1">
    <source>
        <dbReference type="ARBA" id="ARBA00022614"/>
    </source>
</evidence>
<dbReference type="InterPro" id="IPR032675">
    <property type="entry name" value="LRR_dom_sf"/>
</dbReference>
<dbReference type="InterPro" id="IPR001611">
    <property type="entry name" value="Leu-rich_rpt"/>
</dbReference>
<dbReference type="SUPFAM" id="SSF57184">
    <property type="entry name" value="Growth factor receptor domain"/>
    <property type="match status" value="1"/>
</dbReference>
<dbReference type="KEGG" id="aten:116301966"/>
<keyword evidence="4" id="KW-0812">Transmembrane</keyword>
<evidence type="ECO:0000259" key="5">
    <source>
        <dbReference type="Pfam" id="PF24633"/>
    </source>
</evidence>
<keyword evidence="1" id="KW-0433">Leucine-rich repeat</keyword>
<feature type="transmembrane region" description="Helical" evidence="4">
    <location>
        <begin position="683"/>
        <end position="706"/>
    </location>
</feature>
<keyword evidence="4" id="KW-1133">Transmembrane helix</keyword>
<dbReference type="OrthoDB" id="5982776at2759"/>
<reference evidence="7" key="1">
    <citation type="submission" date="2025-08" db="UniProtKB">
        <authorList>
            <consortium name="RefSeq"/>
        </authorList>
    </citation>
    <scope>IDENTIFICATION</scope>
    <source>
        <tissue evidence="7">Tentacle</tissue>
    </source>
</reference>
<feature type="transmembrane region" description="Helical" evidence="4">
    <location>
        <begin position="579"/>
        <end position="600"/>
    </location>
</feature>
<dbReference type="InterPro" id="IPR056047">
    <property type="entry name" value="CRMPA-like_DUF7630"/>
</dbReference>
<keyword evidence="4" id="KW-0472">Membrane</keyword>
<dbReference type="InterPro" id="IPR003591">
    <property type="entry name" value="Leu-rich_rpt_typical-subtyp"/>
</dbReference>
<feature type="transmembrane region" description="Helical" evidence="4">
    <location>
        <begin position="475"/>
        <end position="497"/>
    </location>
</feature>
<dbReference type="GeneID" id="116301966"/>
<feature type="transmembrane region" description="Helical" evidence="4">
    <location>
        <begin position="831"/>
        <end position="855"/>
    </location>
</feature>
<protein>
    <submittedName>
        <fullName evidence="7">Uncharacterized protein LOC116301966</fullName>
    </submittedName>
</protein>
<dbReference type="AlphaFoldDB" id="A0A6P8IKN6"/>
<dbReference type="Pfam" id="PF24633">
    <property type="entry name" value="DUF7630"/>
    <property type="match status" value="1"/>
</dbReference>
<accession>A0A6P8IKN6</accession>
<dbReference type="SMART" id="SM01411">
    <property type="entry name" value="Ephrin_rec_like"/>
    <property type="match status" value="1"/>
</dbReference>
<dbReference type="Proteomes" id="UP000515163">
    <property type="component" value="Unplaced"/>
</dbReference>